<evidence type="ECO:0000256" key="2">
    <source>
        <dbReference type="SAM" id="Phobius"/>
    </source>
</evidence>
<keyword evidence="4" id="KW-1185">Reference proteome</keyword>
<evidence type="ECO:0000256" key="1">
    <source>
        <dbReference type="SAM" id="MobiDB-lite"/>
    </source>
</evidence>
<dbReference type="Proteomes" id="UP001342314">
    <property type="component" value="Unassembled WGS sequence"/>
</dbReference>
<comment type="caution">
    <text evidence="3">The sequence shown here is derived from an EMBL/GenBank/DDBJ whole genome shotgun (WGS) entry which is preliminary data.</text>
</comment>
<proteinExistence type="predicted"/>
<dbReference type="EMBL" id="BQKY01000007">
    <property type="protein sequence ID" value="GJN90755.1"/>
    <property type="molecule type" value="Genomic_DNA"/>
</dbReference>
<feature type="compositionally biased region" description="Basic and acidic residues" evidence="1">
    <location>
        <begin position="263"/>
        <end position="280"/>
    </location>
</feature>
<gene>
    <name evidence="3" type="ORF">Rhopal_003769-T1</name>
</gene>
<evidence type="ECO:0000313" key="3">
    <source>
        <dbReference type="EMBL" id="GJN90755.1"/>
    </source>
</evidence>
<sequence>MSTNASAVWSSTTAYWSATPTATASSTSSATSSYRADWATQYEDTDGWYTGPWSHYDQDDRNFNASDYSGGTASVCTTSGGQSAGGDDNCEVRVSFTGTRFSFYGDSSSQRGQFYCRLESAHRQAEGQWTWRDAGAYDWGYRRNVNLCTVTGIPEGDHVAVMGVWASDLRKGILFDYAVSDNTQASGNGYFWNFTAVPERVSYVTASSSPSPFSSDSDSNLPLILGLVLGLGGGLLATCLALFWLYKRQRRRRGAPEDVDGSPVREEVEGPSADEGKEEPLEVPVIVHTMATVGSNEEPQPARQLPALTPLYTSPPRPAYPYGYSPTHNRSPPRLSRHTSAQHGSPTSPSDSVDPFGDLPANATLEDPANFQPRL</sequence>
<dbReference type="AlphaFoldDB" id="A0AAV5GE18"/>
<organism evidence="3 4">
    <name type="scientific">Rhodotorula paludigena</name>
    <dbReference type="NCBI Taxonomy" id="86838"/>
    <lineage>
        <taxon>Eukaryota</taxon>
        <taxon>Fungi</taxon>
        <taxon>Dikarya</taxon>
        <taxon>Basidiomycota</taxon>
        <taxon>Pucciniomycotina</taxon>
        <taxon>Microbotryomycetes</taxon>
        <taxon>Sporidiobolales</taxon>
        <taxon>Sporidiobolaceae</taxon>
        <taxon>Rhodotorula</taxon>
    </lineage>
</organism>
<evidence type="ECO:0000313" key="4">
    <source>
        <dbReference type="Proteomes" id="UP001342314"/>
    </source>
</evidence>
<feature type="region of interest" description="Disordered" evidence="1">
    <location>
        <begin position="254"/>
        <end position="375"/>
    </location>
</feature>
<name>A0AAV5GE18_9BASI</name>
<accession>A0AAV5GE18</accession>
<reference evidence="3 4" key="1">
    <citation type="submission" date="2021-12" db="EMBL/GenBank/DDBJ databases">
        <title>High titer production of polyol ester of fatty acids by Rhodotorula paludigena BS15 towards product separation-free biomass refinery.</title>
        <authorList>
            <person name="Mano J."/>
            <person name="Ono H."/>
            <person name="Tanaka T."/>
            <person name="Naito K."/>
            <person name="Sushida H."/>
            <person name="Ike M."/>
            <person name="Tokuyasu K."/>
            <person name="Kitaoka M."/>
        </authorList>
    </citation>
    <scope>NUCLEOTIDE SEQUENCE [LARGE SCALE GENOMIC DNA]</scope>
    <source>
        <strain evidence="3 4">BS15</strain>
    </source>
</reference>
<keyword evidence="2" id="KW-1133">Transmembrane helix</keyword>
<protein>
    <submittedName>
        <fullName evidence="3">Uncharacterized protein</fullName>
    </submittedName>
</protein>
<feature type="transmembrane region" description="Helical" evidence="2">
    <location>
        <begin position="223"/>
        <end position="246"/>
    </location>
</feature>
<feature type="compositionally biased region" description="Polar residues" evidence="1">
    <location>
        <begin position="338"/>
        <end position="351"/>
    </location>
</feature>
<keyword evidence="2" id="KW-0472">Membrane</keyword>
<keyword evidence="2" id="KW-0812">Transmembrane</keyword>